<keyword evidence="2" id="KW-0472">Membrane</keyword>
<gene>
    <name evidence="6" type="ORF">LMG23992_04714</name>
</gene>
<evidence type="ECO:0000256" key="1">
    <source>
        <dbReference type="SAM" id="MobiDB-lite"/>
    </source>
</evidence>
<dbReference type="PANTHER" id="PTHR36153:SF1">
    <property type="entry name" value="TYPE VI SECRETION SYSTEM COMPONENT TSSM1"/>
    <property type="match status" value="1"/>
</dbReference>
<dbReference type="Pfam" id="PF21070">
    <property type="entry name" value="IcmF_helical"/>
    <property type="match status" value="1"/>
</dbReference>
<dbReference type="InterPro" id="IPR048677">
    <property type="entry name" value="TssM1_hel"/>
</dbReference>
<feature type="domain" description="Type VI secretion system component TssM1 helical" evidence="5">
    <location>
        <begin position="918"/>
        <end position="1022"/>
    </location>
</feature>
<feature type="transmembrane region" description="Helical" evidence="2">
    <location>
        <begin position="62"/>
        <end position="85"/>
    </location>
</feature>
<dbReference type="InterPro" id="IPR009612">
    <property type="entry name" value="IcmF-rel"/>
</dbReference>
<accession>A0ABN7Z8Q0</accession>
<keyword evidence="2" id="KW-1133">Transmembrane helix</keyword>
<dbReference type="InterPro" id="IPR053156">
    <property type="entry name" value="T6SS_TssM-like"/>
</dbReference>
<feature type="domain" description="IcmF-related" evidence="4">
    <location>
        <begin position="442"/>
        <end position="767"/>
    </location>
</feature>
<feature type="transmembrane region" description="Helical" evidence="2">
    <location>
        <begin position="388"/>
        <end position="417"/>
    </location>
</feature>
<feature type="domain" description="Type VI secretion system IcmF C-terminal" evidence="3">
    <location>
        <begin position="1027"/>
        <end position="1119"/>
    </location>
</feature>
<organism evidence="6 7">
    <name type="scientific">Cupriavidus laharis</name>
    <dbReference type="NCBI Taxonomy" id="151654"/>
    <lineage>
        <taxon>Bacteria</taxon>
        <taxon>Pseudomonadati</taxon>
        <taxon>Pseudomonadota</taxon>
        <taxon>Betaproteobacteria</taxon>
        <taxon>Burkholderiales</taxon>
        <taxon>Burkholderiaceae</taxon>
        <taxon>Cupriavidus</taxon>
    </lineage>
</organism>
<feature type="transmembrane region" description="Helical" evidence="2">
    <location>
        <begin position="24"/>
        <end position="46"/>
    </location>
</feature>
<dbReference type="PANTHER" id="PTHR36153">
    <property type="entry name" value="INNER MEMBRANE PROTEIN-RELATED"/>
    <property type="match status" value="1"/>
</dbReference>
<comment type="caution">
    <text evidence="6">The sequence shown here is derived from an EMBL/GenBank/DDBJ whole genome shotgun (WGS) entry which is preliminary data.</text>
</comment>
<dbReference type="Pfam" id="PF06761">
    <property type="entry name" value="IcmF-related"/>
    <property type="match status" value="1"/>
</dbReference>
<dbReference type="Pfam" id="PF06744">
    <property type="entry name" value="IcmF_C"/>
    <property type="match status" value="1"/>
</dbReference>
<sequence>MTNPSNNLKALASEASLSKPPGALALWGGPLALTIVGATTALVVWFDGETFGLISPDVKFSVLLWIPLVVVLAILVYLVAILLGAGKAIARLFARETGETRAPSATKRKRDARLEDLCCELRRLLGWRWRYRMPWLLLCGDEAWINEVAPGLKQAGVWRSDAAVLVHASPDGIEAATWRKQLRKLRSRPVDAMVQVVPAGLAAAPDTERLRELAAIQAELGWAAPVTFLHPVRLSGAHPDEFAVIGAFLADSNRKWGATADALQDGLVSLEARTAVLGVEHCTEPEPMPFVGKISAYIGEHRASILKRWAAWQASAWRRAPLAGVMFAPVFATSAMPVPVPVKDAADEVAWLTAAIGVPAAHRHHPATLLPTWREIGKRAKGYCGRRIGWHPVTVFSVVALTVIGLWSAGMLVSGILNGRDVHAAQQAVTDIQSAHNAAARLRALLALQQQLERFAYRTEHHAPLTTRFGLNQDPAILDALWKPYAQASRQLLITPVQQDLEASLVDLAQMRTDSLDEQASRWALGGHQKLKTYLMLAHPERADSAFLTPQLVQHWSTDARITPGEQQDLAERLLKFYAQHLKTSPDWRIEPRPELVAGARQTLLAVIGERNAEDTIYQGVLNAFGDTGSNKYPDQNLVSLTAGTDPRGLVRTAATVPGVFTRQAYEGYVAPAIEAAAKRTEIANDWVLTDGKPQGAQQTANRSAEVLQAALTEQYFADYADRWQAFMNSLQWEPAPTLPAAIDQLKLMADTRQSPVIALMKSLEYQGGAGARKDSLSDTLVAKAQDLLGRKAAGPEAIKPDMAGPLGAAFGPVMRLVGHGQSASIHPGANGDLSLQRFLDRATALRLRLQQVSNSADADAQARQMAQALFQGKGSELADSQSYAQLMAASLGSQWAGMGETLFVRPIAQATQTVLQPAEASLNDAWRQGIVMAWGRAFAGRYPFADTANDASLPELARFLRPQTGLIGAFLGTQLAGVLELQGDQWVPAATGGQALAFDPAFLKAVNALQRIAAHMLAQGEPQYRFELKPIPTPGLTDTLLTLDGQKLHYYNQRETWQMMTWPASNTQDLGTRLQWQTEKAGTNKSYEFGGRWGMVRMLERARVEPLDSATYQLTWQAMPDTRADTRGPTAGSNDGPAEGHEQDRIDPDNLTVRAPKLPPPADVVYPLSYLMRTEVGQGPLEMLALRGFVLPSRIFVGREPQALARAAATARKYGQEQHVQ</sequence>
<evidence type="ECO:0000259" key="4">
    <source>
        <dbReference type="Pfam" id="PF06761"/>
    </source>
</evidence>
<evidence type="ECO:0000256" key="2">
    <source>
        <dbReference type="SAM" id="Phobius"/>
    </source>
</evidence>
<dbReference type="EMBL" id="CAJZAI010000017">
    <property type="protein sequence ID" value="CAG9182353.1"/>
    <property type="molecule type" value="Genomic_DNA"/>
</dbReference>
<feature type="compositionally biased region" description="Basic and acidic residues" evidence="1">
    <location>
        <begin position="1139"/>
        <end position="1149"/>
    </location>
</feature>
<name>A0ABN7Z8Q0_9BURK</name>
<evidence type="ECO:0008006" key="8">
    <source>
        <dbReference type="Google" id="ProtNLM"/>
    </source>
</evidence>
<evidence type="ECO:0000259" key="3">
    <source>
        <dbReference type="Pfam" id="PF06744"/>
    </source>
</evidence>
<proteinExistence type="predicted"/>
<protein>
    <recommendedName>
        <fullName evidence="8">Type VI secretion protein VasK</fullName>
    </recommendedName>
</protein>
<keyword evidence="7" id="KW-1185">Reference proteome</keyword>
<dbReference type="InterPro" id="IPR010623">
    <property type="entry name" value="IcmF_C"/>
</dbReference>
<feature type="region of interest" description="Disordered" evidence="1">
    <location>
        <begin position="1122"/>
        <end position="1159"/>
    </location>
</feature>
<evidence type="ECO:0000259" key="5">
    <source>
        <dbReference type="Pfam" id="PF21070"/>
    </source>
</evidence>
<dbReference type="RefSeq" id="WP_224082171.1">
    <property type="nucleotide sequence ID" value="NZ_CAJZAI010000017.1"/>
</dbReference>
<keyword evidence="2" id="KW-0812">Transmembrane</keyword>
<evidence type="ECO:0000313" key="6">
    <source>
        <dbReference type="EMBL" id="CAG9182353.1"/>
    </source>
</evidence>
<dbReference type="Proteomes" id="UP000727654">
    <property type="component" value="Unassembled WGS sequence"/>
</dbReference>
<reference evidence="6 7" key="1">
    <citation type="submission" date="2021-08" db="EMBL/GenBank/DDBJ databases">
        <authorList>
            <person name="Peeters C."/>
        </authorList>
    </citation>
    <scope>NUCLEOTIDE SEQUENCE [LARGE SCALE GENOMIC DNA]</scope>
    <source>
        <strain evidence="6 7">LMG 23992</strain>
    </source>
</reference>
<evidence type="ECO:0000313" key="7">
    <source>
        <dbReference type="Proteomes" id="UP000727654"/>
    </source>
</evidence>